<keyword evidence="1" id="KW-0812">Transmembrane</keyword>
<feature type="transmembrane region" description="Helical" evidence="1">
    <location>
        <begin position="20"/>
        <end position="39"/>
    </location>
</feature>
<keyword evidence="3" id="KW-1185">Reference proteome</keyword>
<dbReference type="EMBL" id="JAHWGI010000017">
    <property type="protein sequence ID" value="KAK3907755.1"/>
    <property type="molecule type" value="Genomic_DNA"/>
</dbReference>
<accession>A0AAE1GTU9</accession>
<keyword evidence="1" id="KW-1133">Transmembrane helix</keyword>
<evidence type="ECO:0000313" key="3">
    <source>
        <dbReference type="Proteomes" id="UP001219518"/>
    </source>
</evidence>
<keyword evidence="1" id="KW-0472">Membrane</keyword>
<sequence length="74" mass="8399">MSLLFFSYTCKIASLKNISIQADLFLIFVGGSFVIWQWLVFKNVIVIVVQVLANFGVTSLYILVQWGIPKLKCL</sequence>
<proteinExistence type="predicted"/>
<dbReference type="Proteomes" id="UP001219518">
    <property type="component" value="Unassembled WGS sequence"/>
</dbReference>
<evidence type="ECO:0000313" key="2">
    <source>
        <dbReference type="EMBL" id="KAK3907755.1"/>
    </source>
</evidence>
<dbReference type="AlphaFoldDB" id="A0AAE1GTU9"/>
<name>A0AAE1GTU9_9NEOP</name>
<protein>
    <submittedName>
        <fullName evidence="2">Low-affinity putrescine importer PlaP</fullName>
    </submittedName>
</protein>
<reference evidence="2" key="1">
    <citation type="submission" date="2021-07" db="EMBL/GenBank/DDBJ databases">
        <authorList>
            <person name="Catto M.A."/>
            <person name="Jacobson A."/>
            <person name="Kennedy G."/>
            <person name="Labadie P."/>
            <person name="Hunt B.G."/>
            <person name="Srinivasan R."/>
        </authorList>
    </citation>
    <scope>NUCLEOTIDE SEQUENCE</scope>
    <source>
        <strain evidence="2">PL_HMW_Pooled</strain>
        <tissue evidence="2">Head</tissue>
    </source>
</reference>
<organism evidence="2 3">
    <name type="scientific">Frankliniella fusca</name>
    <dbReference type="NCBI Taxonomy" id="407009"/>
    <lineage>
        <taxon>Eukaryota</taxon>
        <taxon>Metazoa</taxon>
        <taxon>Ecdysozoa</taxon>
        <taxon>Arthropoda</taxon>
        <taxon>Hexapoda</taxon>
        <taxon>Insecta</taxon>
        <taxon>Pterygota</taxon>
        <taxon>Neoptera</taxon>
        <taxon>Paraneoptera</taxon>
        <taxon>Thysanoptera</taxon>
        <taxon>Terebrantia</taxon>
        <taxon>Thripoidea</taxon>
        <taxon>Thripidae</taxon>
        <taxon>Frankliniella</taxon>
    </lineage>
</organism>
<feature type="transmembrane region" description="Helical" evidence="1">
    <location>
        <begin position="45"/>
        <end position="64"/>
    </location>
</feature>
<evidence type="ECO:0000256" key="1">
    <source>
        <dbReference type="SAM" id="Phobius"/>
    </source>
</evidence>
<reference evidence="2" key="2">
    <citation type="journal article" date="2023" name="BMC Genomics">
        <title>Pest status, molecular evolution, and epigenetic factors derived from the genome assembly of Frankliniella fusca, a thysanopteran phytovirus vector.</title>
        <authorList>
            <person name="Catto M.A."/>
            <person name="Labadie P.E."/>
            <person name="Jacobson A.L."/>
            <person name="Kennedy G.G."/>
            <person name="Srinivasan R."/>
            <person name="Hunt B.G."/>
        </authorList>
    </citation>
    <scope>NUCLEOTIDE SEQUENCE</scope>
    <source>
        <strain evidence="2">PL_HMW_Pooled</strain>
    </source>
</reference>
<comment type="caution">
    <text evidence="2">The sequence shown here is derived from an EMBL/GenBank/DDBJ whole genome shotgun (WGS) entry which is preliminary data.</text>
</comment>
<gene>
    <name evidence="2" type="ORF">KUF71_018391</name>
</gene>